<dbReference type="SUPFAM" id="SSF55874">
    <property type="entry name" value="ATPase domain of HSP90 chaperone/DNA topoisomerase II/histidine kinase"/>
    <property type="match status" value="1"/>
</dbReference>
<dbReference type="PROSITE" id="PS50109">
    <property type="entry name" value="HIS_KIN"/>
    <property type="match status" value="1"/>
</dbReference>
<keyword evidence="4" id="KW-0597">Phosphoprotein</keyword>
<dbReference type="InterPro" id="IPR005467">
    <property type="entry name" value="His_kinase_dom"/>
</dbReference>
<comment type="caution">
    <text evidence="12">The sequence shown here is derived from an EMBL/GenBank/DDBJ whole genome shotgun (WGS) entry which is preliminary data.</text>
</comment>
<gene>
    <name evidence="12" type="primary">phoQ1</name>
    <name evidence="12" type="ORF">AFI02nite_21190</name>
</gene>
<comment type="subcellular location">
    <subcellularLocation>
        <location evidence="2">Membrane</location>
    </subcellularLocation>
</comment>
<proteinExistence type="predicted"/>
<dbReference type="GO" id="GO:0004673">
    <property type="term" value="F:protein histidine kinase activity"/>
    <property type="evidence" value="ECO:0007669"/>
    <property type="project" value="UniProtKB-EC"/>
</dbReference>
<dbReference type="RefSeq" id="WP_146864317.1">
    <property type="nucleotide sequence ID" value="NZ_BJTZ01000012.1"/>
</dbReference>
<protein>
    <recommendedName>
        <fullName evidence="3">histidine kinase</fullName>
        <ecNumber evidence="3">2.7.13.3</ecNumber>
    </recommendedName>
</protein>
<dbReference type="AlphaFoldDB" id="A0A510UHK1"/>
<accession>A0A510UHK1</accession>
<comment type="catalytic activity">
    <reaction evidence="1">
        <text>ATP + protein L-histidine = ADP + protein N-phospho-L-histidine.</text>
        <dbReference type="EC" id="2.7.13.3"/>
    </reaction>
</comment>
<dbReference type="GO" id="GO:0000160">
    <property type="term" value="P:phosphorelay signal transduction system"/>
    <property type="evidence" value="ECO:0007669"/>
    <property type="project" value="TreeGrafter"/>
</dbReference>
<evidence type="ECO:0000313" key="13">
    <source>
        <dbReference type="Proteomes" id="UP000321787"/>
    </source>
</evidence>
<dbReference type="InterPro" id="IPR036890">
    <property type="entry name" value="HATPase_C_sf"/>
</dbReference>
<feature type="transmembrane region" description="Helical" evidence="10">
    <location>
        <begin position="170"/>
        <end position="188"/>
    </location>
</feature>
<dbReference type="InterPro" id="IPR003594">
    <property type="entry name" value="HATPase_dom"/>
</dbReference>
<reference evidence="12 13" key="1">
    <citation type="submission" date="2019-07" db="EMBL/GenBank/DDBJ databases">
        <title>Whole genome shotgun sequence of Aliivibrio fischeri NBRC 101058.</title>
        <authorList>
            <person name="Hosoyama A."/>
            <person name="Uohara A."/>
            <person name="Ohji S."/>
            <person name="Ichikawa N."/>
        </authorList>
    </citation>
    <scope>NUCLEOTIDE SEQUENCE [LARGE SCALE GENOMIC DNA]</scope>
    <source>
        <strain evidence="12 13">NBRC 101058</strain>
    </source>
</reference>
<evidence type="ECO:0000256" key="6">
    <source>
        <dbReference type="ARBA" id="ARBA00022692"/>
    </source>
</evidence>
<dbReference type="SMART" id="SM00387">
    <property type="entry name" value="HATPase_c"/>
    <property type="match status" value="1"/>
</dbReference>
<dbReference type="PANTHER" id="PTHR45436:SF4">
    <property type="entry name" value="SENSOR PROTEIN PHOQ"/>
    <property type="match status" value="1"/>
</dbReference>
<dbReference type="Gene3D" id="3.30.565.10">
    <property type="entry name" value="Histidine kinase-like ATPase, C-terminal domain"/>
    <property type="match status" value="1"/>
</dbReference>
<dbReference type="Pfam" id="PF02518">
    <property type="entry name" value="HATPase_c"/>
    <property type="match status" value="1"/>
</dbReference>
<dbReference type="InterPro" id="IPR004358">
    <property type="entry name" value="Sig_transdc_His_kin-like_C"/>
</dbReference>
<name>A0A510UHK1_ALIFS</name>
<feature type="transmembrane region" description="Helical" evidence="10">
    <location>
        <begin position="12"/>
        <end position="31"/>
    </location>
</feature>
<dbReference type="GO" id="GO:0005524">
    <property type="term" value="F:ATP binding"/>
    <property type="evidence" value="ECO:0007669"/>
    <property type="project" value="UniProtKB-KW"/>
</dbReference>
<dbReference type="Proteomes" id="UP000321787">
    <property type="component" value="Unassembled WGS sequence"/>
</dbReference>
<feature type="domain" description="Histidine kinase" evidence="11">
    <location>
        <begin position="248"/>
        <end position="445"/>
    </location>
</feature>
<evidence type="ECO:0000256" key="2">
    <source>
        <dbReference type="ARBA" id="ARBA00004370"/>
    </source>
</evidence>
<evidence type="ECO:0000256" key="10">
    <source>
        <dbReference type="SAM" id="Phobius"/>
    </source>
</evidence>
<evidence type="ECO:0000256" key="8">
    <source>
        <dbReference type="ARBA" id="ARBA00022989"/>
    </source>
</evidence>
<evidence type="ECO:0000313" key="12">
    <source>
        <dbReference type="EMBL" id="GEK14083.1"/>
    </source>
</evidence>
<keyword evidence="6 10" id="KW-0812">Transmembrane</keyword>
<evidence type="ECO:0000256" key="1">
    <source>
        <dbReference type="ARBA" id="ARBA00000085"/>
    </source>
</evidence>
<evidence type="ECO:0000256" key="9">
    <source>
        <dbReference type="ARBA" id="ARBA00023136"/>
    </source>
</evidence>
<evidence type="ECO:0000256" key="3">
    <source>
        <dbReference type="ARBA" id="ARBA00012438"/>
    </source>
</evidence>
<organism evidence="12 13">
    <name type="scientific">Aliivibrio fischeri</name>
    <name type="common">Vibrio fischeri</name>
    <dbReference type="NCBI Taxonomy" id="668"/>
    <lineage>
        <taxon>Bacteria</taxon>
        <taxon>Pseudomonadati</taxon>
        <taxon>Pseudomonadota</taxon>
        <taxon>Gammaproteobacteria</taxon>
        <taxon>Vibrionales</taxon>
        <taxon>Vibrionaceae</taxon>
        <taxon>Aliivibrio</taxon>
    </lineage>
</organism>
<keyword evidence="8 10" id="KW-1133">Transmembrane helix</keyword>
<evidence type="ECO:0000256" key="7">
    <source>
        <dbReference type="ARBA" id="ARBA00022777"/>
    </source>
</evidence>
<dbReference type="EMBL" id="BJTZ01000012">
    <property type="protein sequence ID" value="GEK14083.1"/>
    <property type="molecule type" value="Genomic_DNA"/>
</dbReference>
<dbReference type="PANTHER" id="PTHR45436">
    <property type="entry name" value="SENSOR HISTIDINE KINASE YKOH"/>
    <property type="match status" value="1"/>
</dbReference>
<dbReference type="PRINTS" id="PR00344">
    <property type="entry name" value="BCTRLSENSOR"/>
</dbReference>
<dbReference type="InterPro" id="IPR050428">
    <property type="entry name" value="TCS_sensor_his_kinase"/>
</dbReference>
<keyword evidence="7 12" id="KW-0418">Kinase</keyword>
<evidence type="ECO:0000259" key="11">
    <source>
        <dbReference type="PROSITE" id="PS50109"/>
    </source>
</evidence>
<keyword evidence="5" id="KW-0808">Transferase</keyword>
<dbReference type="EC" id="2.7.13.3" evidence="3"/>
<dbReference type="GO" id="GO:0005886">
    <property type="term" value="C:plasma membrane"/>
    <property type="evidence" value="ECO:0007669"/>
    <property type="project" value="TreeGrafter"/>
</dbReference>
<evidence type="ECO:0000256" key="4">
    <source>
        <dbReference type="ARBA" id="ARBA00022553"/>
    </source>
</evidence>
<sequence>MKRLVQNQFRRRILFSFLAVVIGFLMLNGYLRYTQKKELLIQESTVTLFRDVPGIINEVMSSGLIPPITPNNNIYHSNAKEVATVICDTNHTVLWHSFTDGLPKNIPNLCEQFPTLIDIPVLETKSSGLSFLYYKTVFKADDLGPKRFLIIIQKMDKQIESLQHLKLQLILSYSIIILIAIFGVLWGYKRSFFPLNKLHIELKSIKDSEQEKLIYSYPEELEPIAKTINRLLEQQDEQSNKYKKAMDDLAHSLKTRIATCDALLYQKEPPIADIMEQLNDMDSVIQHQLKRALMGSRGISKHHTLLSPIVDKLTKMFTKVHKERHIEFIPNYNDTQTLPINYNDLMEVLGNILENSYRFADTYIILSIVERSEGFNIHIENDGEPLPQDKIESVFQRGIRADEKNPGTGIGLAVCEEIISSYNGQIWFHTQDTGSRLEIFLPHQI</sequence>
<evidence type="ECO:0000256" key="5">
    <source>
        <dbReference type="ARBA" id="ARBA00022679"/>
    </source>
</evidence>
<keyword evidence="9 10" id="KW-0472">Membrane</keyword>